<keyword evidence="4" id="KW-0689">Ribosomal protein</keyword>
<dbReference type="InterPro" id="IPR050832">
    <property type="entry name" value="Bact_Acetyltransf"/>
</dbReference>
<proteinExistence type="predicted"/>
<feature type="domain" description="N-acetyltransferase" evidence="3">
    <location>
        <begin position="2"/>
        <end position="164"/>
    </location>
</feature>
<dbReference type="CDD" id="cd04301">
    <property type="entry name" value="NAT_SF"/>
    <property type="match status" value="1"/>
</dbReference>
<dbReference type="OrthoDB" id="5243635at2"/>
<dbReference type="Gene3D" id="3.40.630.30">
    <property type="match status" value="1"/>
</dbReference>
<keyword evidence="2" id="KW-0012">Acyltransferase</keyword>
<dbReference type="InterPro" id="IPR016181">
    <property type="entry name" value="Acyl_CoA_acyltransferase"/>
</dbReference>
<dbReference type="AlphaFoldDB" id="A0A4R7SSH4"/>
<accession>A0A4R7SSH4</accession>
<dbReference type="PANTHER" id="PTHR43877:SF1">
    <property type="entry name" value="ACETYLTRANSFERASE"/>
    <property type="match status" value="1"/>
</dbReference>
<dbReference type="InterPro" id="IPR000182">
    <property type="entry name" value="GNAT_dom"/>
</dbReference>
<comment type="caution">
    <text evidence="4">The sequence shown here is derived from an EMBL/GenBank/DDBJ whole genome shotgun (WGS) entry which is preliminary data.</text>
</comment>
<dbReference type="Pfam" id="PF00583">
    <property type="entry name" value="Acetyltransf_1"/>
    <property type="match status" value="1"/>
</dbReference>
<evidence type="ECO:0000313" key="4">
    <source>
        <dbReference type="EMBL" id="TDU82202.1"/>
    </source>
</evidence>
<evidence type="ECO:0000313" key="5">
    <source>
        <dbReference type="Proteomes" id="UP000295151"/>
    </source>
</evidence>
<sequence length="185" mass="19961">MLRFSSAGPEDADRVALLHADSWRRHYRGAYADSFLDGDIETERRAVWSTRLGAPAGTATILAETDDGQLAGFVHVAFDFDPKWGSLVDNLHVQNAQRRTGIGTQLLAHAGRAVITSASSNAIYLWVLQQNTAAQQFYLAAGAANVETAPVPPPGGDPARLNGTPDCFRMAWPDATQLTSLAKDR</sequence>
<dbReference type="GO" id="GO:0005840">
    <property type="term" value="C:ribosome"/>
    <property type="evidence" value="ECO:0007669"/>
    <property type="project" value="UniProtKB-KW"/>
</dbReference>
<protein>
    <submittedName>
        <fullName evidence="4">Ribosomal protein S18 acetylase RimI-like enzyme</fullName>
    </submittedName>
</protein>
<dbReference type="RefSeq" id="WP_133984800.1">
    <property type="nucleotide sequence ID" value="NZ_SOCE01000003.1"/>
</dbReference>
<gene>
    <name evidence="4" type="ORF">EV138_7090</name>
</gene>
<dbReference type="GO" id="GO:0016747">
    <property type="term" value="F:acyltransferase activity, transferring groups other than amino-acyl groups"/>
    <property type="evidence" value="ECO:0007669"/>
    <property type="project" value="InterPro"/>
</dbReference>
<keyword evidence="4" id="KW-0687">Ribonucleoprotein</keyword>
<organism evidence="4 5">
    <name type="scientific">Kribbella voronezhensis</name>
    <dbReference type="NCBI Taxonomy" id="2512212"/>
    <lineage>
        <taxon>Bacteria</taxon>
        <taxon>Bacillati</taxon>
        <taxon>Actinomycetota</taxon>
        <taxon>Actinomycetes</taxon>
        <taxon>Propionibacteriales</taxon>
        <taxon>Kribbellaceae</taxon>
        <taxon>Kribbella</taxon>
    </lineage>
</organism>
<dbReference type="PANTHER" id="PTHR43877">
    <property type="entry name" value="AMINOALKYLPHOSPHONATE N-ACETYLTRANSFERASE-RELATED-RELATED"/>
    <property type="match status" value="1"/>
</dbReference>
<evidence type="ECO:0000259" key="3">
    <source>
        <dbReference type="PROSITE" id="PS51186"/>
    </source>
</evidence>
<keyword evidence="5" id="KW-1185">Reference proteome</keyword>
<dbReference type="SUPFAM" id="SSF55729">
    <property type="entry name" value="Acyl-CoA N-acyltransferases (Nat)"/>
    <property type="match status" value="1"/>
</dbReference>
<name>A0A4R7SSH4_9ACTN</name>
<evidence type="ECO:0000256" key="1">
    <source>
        <dbReference type="ARBA" id="ARBA00022679"/>
    </source>
</evidence>
<reference evidence="4 5" key="1">
    <citation type="submission" date="2019-03" db="EMBL/GenBank/DDBJ databases">
        <title>Genomic Encyclopedia of Type Strains, Phase III (KMG-III): the genomes of soil and plant-associated and newly described type strains.</title>
        <authorList>
            <person name="Whitman W."/>
        </authorList>
    </citation>
    <scope>NUCLEOTIDE SEQUENCE [LARGE SCALE GENOMIC DNA]</scope>
    <source>
        <strain evidence="4 5">VKM Ac-2575</strain>
    </source>
</reference>
<keyword evidence="1" id="KW-0808">Transferase</keyword>
<dbReference type="Proteomes" id="UP000295151">
    <property type="component" value="Unassembled WGS sequence"/>
</dbReference>
<dbReference type="EMBL" id="SOCE01000003">
    <property type="protein sequence ID" value="TDU82202.1"/>
    <property type="molecule type" value="Genomic_DNA"/>
</dbReference>
<dbReference type="PROSITE" id="PS51186">
    <property type="entry name" value="GNAT"/>
    <property type="match status" value="1"/>
</dbReference>
<evidence type="ECO:0000256" key="2">
    <source>
        <dbReference type="ARBA" id="ARBA00023315"/>
    </source>
</evidence>